<dbReference type="GO" id="GO:0071949">
    <property type="term" value="F:FAD binding"/>
    <property type="evidence" value="ECO:0007669"/>
    <property type="project" value="InterPro"/>
</dbReference>
<dbReference type="InterPro" id="IPR036318">
    <property type="entry name" value="FAD-bd_PCMH-like_sf"/>
</dbReference>
<dbReference type="PANTHER" id="PTHR13878:SF115">
    <property type="entry name" value="CYTOKININ DEHYDROGENASE"/>
    <property type="match status" value="1"/>
</dbReference>
<evidence type="ECO:0000313" key="9">
    <source>
        <dbReference type="Proteomes" id="UP001497480"/>
    </source>
</evidence>
<keyword evidence="6" id="KW-0732">Signal</keyword>
<evidence type="ECO:0000256" key="2">
    <source>
        <dbReference type="ARBA" id="ARBA00005466"/>
    </source>
</evidence>
<keyword evidence="3" id="KW-0285">Flavoprotein</keyword>
<dbReference type="InterPro" id="IPR016170">
    <property type="entry name" value="Cytok_DH_C_sf"/>
</dbReference>
<sequence length="473" mass="53963">MTMNSSIVSKALFLLCLTSIVVLTLGHAHPWLPSQTPKKLALKLSLNNQTLSLASSDFGFIVHETPLAVFEPSSVNDIMDLIKYSNSLPIPFTIAQRGQAHSIHGQTMTRDGVVLNMTRLGDFRNGSRIVVNDEYVDVGGEQLWIDVLNATFKHGLTPFSWTDYMYLSVGGTLSNAGINGRMFRFGPQISNVLELDVVKRLRLLYNEFSAFTNDQEHLISFHERNDTRAADYVSGYIIVNQAPLDLSFYPAQYQPRITSLVTKYGIIYSIELVKYYDNNSQTHIKEEVASLLKGLNYIPKFVFEKDESYVDFQNRIHTTELDLTSKGFWNVPHPWLNLFIPRSRISDFNEGVLKGIILEQNISVGAPTFYPTNRNKWDYRMSAVTPNEDIFYVLGLYRSTGFDKGEVEASEAQNQQILQFCKNAGIEIKKYLASYKTHEEWVEQYGSKWQLIEDRKAKFDPNRILSPGQKIFN</sequence>
<evidence type="ECO:0000256" key="5">
    <source>
        <dbReference type="ARBA" id="ARBA00023002"/>
    </source>
</evidence>
<proteinExistence type="inferred from homology"/>
<keyword evidence="4" id="KW-0274">FAD</keyword>
<evidence type="ECO:0000256" key="6">
    <source>
        <dbReference type="SAM" id="SignalP"/>
    </source>
</evidence>
<gene>
    <name evidence="8" type="ORF">LLUT_LOCUS6039</name>
</gene>
<dbReference type="InterPro" id="IPR016166">
    <property type="entry name" value="FAD-bd_PCMH"/>
</dbReference>
<dbReference type="AlphaFoldDB" id="A0AAV1W7H4"/>
<dbReference type="Pfam" id="PF09265">
    <property type="entry name" value="Cytokin-bind"/>
    <property type="match status" value="1"/>
</dbReference>
<evidence type="ECO:0000256" key="1">
    <source>
        <dbReference type="ARBA" id="ARBA00001974"/>
    </source>
</evidence>
<feature type="chain" id="PRO_5043841776" description="FAD-binding PCMH-type domain-containing protein" evidence="6">
    <location>
        <begin position="29"/>
        <end position="473"/>
    </location>
</feature>
<dbReference type="GO" id="GO:0009690">
    <property type="term" value="P:cytokinin metabolic process"/>
    <property type="evidence" value="ECO:0007669"/>
    <property type="project" value="InterPro"/>
</dbReference>
<dbReference type="SUPFAM" id="SSF56176">
    <property type="entry name" value="FAD-binding/transporter-associated domain-like"/>
    <property type="match status" value="1"/>
</dbReference>
<dbReference type="InterPro" id="IPR050432">
    <property type="entry name" value="FAD-linked_Oxidoreductases_BP"/>
</dbReference>
<dbReference type="Gene3D" id="3.30.465.10">
    <property type="match status" value="1"/>
</dbReference>
<comment type="caution">
    <text evidence="8">The sequence shown here is derived from an EMBL/GenBank/DDBJ whole genome shotgun (WGS) entry which is preliminary data.</text>
</comment>
<name>A0AAV1W7H4_LUPLU</name>
<dbReference type="GO" id="GO:0019139">
    <property type="term" value="F:cytokinin dehydrogenase activity"/>
    <property type="evidence" value="ECO:0007669"/>
    <property type="project" value="UniProtKB-EC"/>
</dbReference>
<evidence type="ECO:0000256" key="3">
    <source>
        <dbReference type="ARBA" id="ARBA00022630"/>
    </source>
</evidence>
<protein>
    <recommendedName>
        <fullName evidence="7">FAD-binding PCMH-type domain-containing protein</fullName>
    </recommendedName>
</protein>
<dbReference type="Gene3D" id="3.30.43.10">
    <property type="entry name" value="Uridine Diphospho-n-acetylenolpyruvylglucosamine Reductase, domain 2"/>
    <property type="match status" value="1"/>
</dbReference>
<keyword evidence="5" id="KW-0560">Oxidoreductase</keyword>
<evidence type="ECO:0000256" key="4">
    <source>
        <dbReference type="ARBA" id="ARBA00022827"/>
    </source>
</evidence>
<accession>A0AAV1W7H4</accession>
<evidence type="ECO:0000313" key="8">
    <source>
        <dbReference type="EMBL" id="CAL0304979.1"/>
    </source>
</evidence>
<feature type="signal peptide" evidence="6">
    <location>
        <begin position="1"/>
        <end position="28"/>
    </location>
</feature>
<dbReference type="PROSITE" id="PS51387">
    <property type="entry name" value="FAD_PCMH"/>
    <property type="match status" value="1"/>
</dbReference>
<dbReference type="Gene3D" id="3.40.462.10">
    <property type="entry name" value="FAD-linked oxidases, C-terminal domain"/>
    <property type="match status" value="1"/>
</dbReference>
<comment type="similarity">
    <text evidence="2">Belongs to the oxygen-dependent FAD-linked oxidoreductase family.</text>
</comment>
<keyword evidence="9" id="KW-1185">Reference proteome</keyword>
<dbReference type="InterPro" id="IPR016167">
    <property type="entry name" value="FAD-bd_PCMH_sub1"/>
</dbReference>
<dbReference type="EMBL" id="CAXHTB010000004">
    <property type="protein sequence ID" value="CAL0304979.1"/>
    <property type="molecule type" value="Genomic_DNA"/>
</dbReference>
<dbReference type="SUPFAM" id="SSF55103">
    <property type="entry name" value="FAD-linked oxidases, C-terminal domain"/>
    <property type="match status" value="1"/>
</dbReference>
<dbReference type="InterPro" id="IPR015345">
    <property type="entry name" value="Cytokinin_DH_FAD/cytokin-bd"/>
</dbReference>
<dbReference type="PANTHER" id="PTHR13878">
    <property type="entry name" value="GULONOLACTONE OXIDASE"/>
    <property type="match status" value="1"/>
</dbReference>
<organism evidence="8 9">
    <name type="scientific">Lupinus luteus</name>
    <name type="common">European yellow lupine</name>
    <dbReference type="NCBI Taxonomy" id="3873"/>
    <lineage>
        <taxon>Eukaryota</taxon>
        <taxon>Viridiplantae</taxon>
        <taxon>Streptophyta</taxon>
        <taxon>Embryophyta</taxon>
        <taxon>Tracheophyta</taxon>
        <taxon>Spermatophyta</taxon>
        <taxon>Magnoliopsida</taxon>
        <taxon>eudicotyledons</taxon>
        <taxon>Gunneridae</taxon>
        <taxon>Pentapetalae</taxon>
        <taxon>rosids</taxon>
        <taxon>fabids</taxon>
        <taxon>Fabales</taxon>
        <taxon>Fabaceae</taxon>
        <taxon>Papilionoideae</taxon>
        <taxon>50 kb inversion clade</taxon>
        <taxon>genistoids sensu lato</taxon>
        <taxon>core genistoids</taxon>
        <taxon>Genisteae</taxon>
        <taxon>Lupinus</taxon>
    </lineage>
</organism>
<feature type="domain" description="FAD-binding PCMH-type" evidence="7">
    <location>
        <begin position="62"/>
        <end position="277"/>
    </location>
</feature>
<reference evidence="8 9" key="1">
    <citation type="submission" date="2024-03" db="EMBL/GenBank/DDBJ databases">
        <authorList>
            <person name="Martinez-Hernandez J."/>
        </authorList>
    </citation>
    <scope>NUCLEOTIDE SEQUENCE [LARGE SCALE GENOMIC DNA]</scope>
</reference>
<dbReference type="Proteomes" id="UP001497480">
    <property type="component" value="Unassembled WGS sequence"/>
</dbReference>
<comment type="cofactor">
    <cofactor evidence="1">
        <name>FAD</name>
        <dbReference type="ChEBI" id="CHEBI:57692"/>
    </cofactor>
</comment>
<dbReference type="InterPro" id="IPR016164">
    <property type="entry name" value="FAD-linked_Oxase-like_C"/>
</dbReference>
<evidence type="ECO:0000259" key="7">
    <source>
        <dbReference type="PROSITE" id="PS51387"/>
    </source>
</evidence>
<dbReference type="InterPro" id="IPR016169">
    <property type="entry name" value="FAD-bd_PCMH_sub2"/>
</dbReference>